<evidence type="ECO:0000256" key="8">
    <source>
        <dbReference type="ARBA" id="ARBA00022679"/>
    </source>
</evidence>
<dbReference type="NCBIfam" id="TIGR02074">
    <property type="entry name" value="PBP_1a_fam"/>
    <property type="match status" value="1"/>
</dbReference>
<evidence type="ECO:0000256" key="4">
    <source>
        <dbReference type="ARBA" id="ARBA00022475"/>
    </source>
</evidence>
<comment type="subcellular location">
    <subcellularLocation>
        <location evidence="1">Cell membrane</location>
    </subcellularLocation>
</comment>
<feature type="domain" description="Penicillin-binding protein transpeptidase" evidence="19">
    <location>
        <begin position="383"/>
        <end position="626"/>
    </location>
</feature>
<dbReference type="EMBL" id="FONN01000020">
    <property type="protein sequence ID" value="SFF25040.1"/>
    <property type="molecule type" value="Genomic_DNA"/>
</dbReference>
<evidence type="ECO:0000256" key="7">
    <source>
        <dbReference type="ARBA" id="ARBA00022676"/>
    </source>
</evidence>
<evidence type="ECO:0000256" key="1">
    <source>
        <dbReference type="ARBA" id="ARBA00004236"/>
    </source>
</evidence>
<dbReference type="Pfam" id="PF00905">
    <property type="entry name" value="Transpeptidase"/>
    <property type="match status" value="1"/>
</dbReference>
<dbReference type="AlphaFoldDB" id="A0A1I2H6R8"/>
<dbReference type="Pfam" id="PF00912">
    <property type="entry name" value="Transgly"/>
    <property type="match status" value="1"/>
</dbReference>
<evidence type="ECO:0000256" key="13">
    <source>
        <dbReference type="ARBA" id="ARBA00023268"/>
    </source>
</evidence>
<evidence type="ECO:0000256" key="5">
    <source>
        <dbReference type="ARBA" id="ARBA00022645"/>
    </source>
</evidence>
<dbReference type="GO" id="GO:0008955">
    <property type="term" value="F:peptidoglycan glycosyltransferase activity"/>
    <property type="evidence" value="ECO:0007669"/>
    <property type="project" value="UniProtKB-EC"/>
</dbReference>
<comment type="similarity">
    <text evidence="2">In the C-terminal section; belongs to the transpeptidase family.</text>
</comment>
<comment type="catalytic activity">
    <reaction evidence="15">
        <text>Preferential cleavage: (Ac)2-L-Lys-D-Ala-|-D-Ala. Also transpeptidation of peptidyl-alanyl moieties that are N-acyl substituents of D-alanine.</text>
        <dbReference type="EC" id="3.4.16.4"/>
    </reaction>
</comment>
<dbReference type="Gene3D" id="3.40.710.10">
    <property type="entry name" value="DD-peptidase/beta-lactamase superfamily"/>
    <property type="match status" value="1"/>
</dbReference>
<dbReference type="GO" id="GO:0008658">
    <property type="term" value="F:penicillin binding"/>
    <property type="evidence" value="ECO:0007669"/>
    <property type="project" value="InterPro"/>
</dbReference>
<feature type="region of interest" description="Disordered" evidence="17">
    <location>
        <begin position="704"/>
        <end position="727"/>
    </location>
</feature>
<organism evidence="21 22">
    <name type="scientific">Paenibacillus algorifonticola</name>
    <dbReference type="NCBI Taxonomy" id="684063"/>
    <lineage>
        <taxon>Bacteria</taxon>
        <taxon>Bacillati</taxon>
        <taxon>Bacillota</taxon>
        <taxon>Bacilli</taxon>
        <taxon>Bacillales</taxon>
        <taxon>Paenibacillaceae</taxon>
        <taxon>Paenibacillus</taxon>
    </lineage>
</organism>
<dbReference type="InterPro" id="IPR001460">
    <property type="entry name" value="PCN-bd_Tpept"/>
</dbReference>
<keyword evidence="18" id="KW-1133">Transmembrane helix</keyword>
<evidence type="ECO:0000313" key="22">
    <source>
        <dbReference type="Proteomes" id="UP000183410"/>
    </source>
</evidence>
<dbReference type="InterPro" id="IPR001264">
    <property type="entry name" value="Glyco_trans_51"/>
</dbReference>
<keyword evidence="11" id="KW-0573">Peptidoglycan synthesis</keyword>
<evidence type="ECO:0000259" key="20">
    <source>
        <dbReference type="Pfam" id="PF00912"/>
    </source>
</evidence>
<keyword evidence="9" id="KW-0378">Hydrolase</keyword>
<gene>
    <name evidence="21" type="ORF">SAMN04487969_12041</name>
</gene>
<dbReference type="SUPFAM" id="SSF56601">
    <property type="entry name" value="beta-lactamase/transpeptidase-like"/>
    <property type="match status" value="1"/>
</dbReference>
<accession>A0A1I2H6R8</accession>
<dbReference type="Gene3D" id="1.10.3810.10">
    <property type="entry name" value="Biosynthetic peptidoglycan transglycosylase-like"/>
    <property type="match status" value="1"/>
</dbReference>
<name>A0A1I2H6R8_9BACL</name>
<dbReference type="FunFam" id="1.10.3810.10:FF:000001">
    <property type="entry name" value="Penicillin-binding protein 1A"/>
    <property type="match status" value="1"/>
</dbReference>
<dbReference type="PANTHER" id="PTHR32282">
    <property type="entry name" value="BINDING PROTEIN TRANSPEPTIDASE, PUTATIVE-RELATED"/>
    <property type="match status" value="1"/>
</dbReference>
<keyword evidence="7" id="KW-0328">Glycosyltransferase</keyword>
<keyword evidence="10" id="KW-0133">Cell shape</keyword>
<dbReference type="SUPFAM" id="SSF53955">
    <property type="entry name" value="Lysozyme-like"/>
    <property type="match status" value="1"/>
</dbReference>
<dbReference type="GO" id="GO:0009252">
    <property type="term" value="P:peptidoglycan biosynthetic process"/>
    <property type="evidence" value="ECO:0007669"/>
    <property type="project" value="UniProtKB-KW"/>
</dbReference>
<feature type="region of interest" description="Disordered" evidence="17">
    <location>
        <begin position="28"/>
        <end position="55"/>
    </location>
</feature>
<keyword evidence="5" id="KW-0121">Carboxypeptidase</keyword>
<evidence type="ECO:0000256" key="11">
    <source>
        <dbReference type="ARBA" id="ARBA00022984"/>
    </source>
</evidence>
<keyword evidence="4" id="KW-1003">Cell membrane</keyword>
<keyword evidence="22" id="KW-1185">Reference proteome</keyword>
<keyword evidence="12 18" id="KW-0472">Membrane</keyword>
<protein>
    <submittedName>
        <fullName evidence="21">Penicillin-binding protein, 1A family</fullName>
    </submittedName>
</protein>
<dbReference type="PANTHER" id="PTHR32282:SF11">
    <property type="entry name" value="PENICILLIN-BINDING PROTEIN 1B"/>
    <property type="match status" value="1"/>
</dbReference>
<dbReference type="InterPro" id="IPR036950">
    <property type="entry name" value="PBP_transglycosylase"/>
</dbReference>
<evidence type="ECO:0000256" key="10">
    <source>
        <dbReference type="ARBA" id="ARBA00022960"/>
    </source>
</evidence>
<dbReference type="GO" id="GO:0071555">
    <property type="term" value="P:cell wall organization"/>
    <property type="evidence" value="ECO:0007669"/>
    <property type="project" value="UniProtKB-KW"/>
</dbReference>
<comment type="catalytic activity">
    <reaction evidence="16">
        <text>[GlcNAc-(1-&gt;4)-Mur2Ac(oyl-L-Ala-gamma-D-Glu-L-Lys-D-Ala-D-Ala)](n)-di-trans,octa-cis-undecaprenyl diphosphate + beta-D-GlcNAc-(1-&gt;4)-Mur2Ac(oyl-L-Ala-gamma-D-Glu-L-Lys-D-Ala-D-Ala)-di-trans,octa-cis-undecaprenyl diphosphate = [GlcNAc-(1-&gt;4)-Mur2Ac(oyl-L-Ala-gamma-D-Glu-L-Lys-D-Ala-D-Ala)](n+1)-di-trans,octa-cis-undecaprenyl diphosphate + di-trans,octa-cis-undecaprenyl diphosphate + H(+)</text>
        <dbReference type="Rhea" id="RHEA:23708"/>
        <dbReference type="Rhea" id="RHEA-COMP:9602"/>
        <dbReference type="Rhea" id="RHEA-COMP:9603"/>
        <dbReference type="ChEBI" id="CHEBI:15378"/>
        <dbReference type="ChEBI" id="CHEBI:58405"/>
        <dbReference type="ChEBI" id="CHEBI:60033"/>
        <dbReference type="ChEBI" id="CHEBI:78435"/>
        <dbReference type="EC" id="2.4.99.28"/>
    </reaction>
</comment>
<dbReference type="InterPro" id="IPR023346">
    <property type="entry name" value="Lysozyme-like_dom_sf"/>
</dbReference>
<dbReference type="GO" id="GO:0006508">
    <property type="term" value="P:proteolysis"/>
    <property type="evidence" value="ECO:0007669"/>
    <property type="project" value="UniProtKB-KW"/>
</dbReference>
<dbReference type="GO" id="GO:0005886">
    <property type="term" value="C:plasma membrane"/>
    <property type="evidence" value="ECO:0007669"/>
    <property type="project" value="UniProtKB-SubCell"/>
</dbReference>
<keyword evidence="13" id="KW-0511">Multifunctional enzyme</keyword>
<evidence type="ECO:0000256" key="14">
    <source>
        <dbReference type="ARBA" id="ARBA00023316"/>
    </source>
</evidence>
<dbReference type="GO" id="GO:0008360">
    <property type="term" value="P:regulation of cell shape"/>
    <property type="evidence" value="ECO:0007669"/>
    <property type="project" value="UniProtKB-KW"/>
</dbReference>
<dbReference type="InterPro" id="IPR012338">
    <property type="entry name" value="Beta-lactam/transpept-like"/>
</dbReference>
<sequence>MNKHKIKPVKPSLRRKLSAFSERFFPRLHQRPSTNRPGRPQAAQTSVHHAQRHQTSGMVLQPTAFHRFKKWAGRIAALFLLLTACLIGALLYLSMQSLPAASISQTSQMLDLHGQVIDTFHTGENRRSVPLDQISPNLVKATIAIEDRRFYDHPGFDIKGLGRAIVANTVSLSAKQGASTLTQQLARNLYLTHEKTWQRKFKEAIYTMQLEMHYSKDEILSLYLNQIYYGHGAYGIEAAASLYFNKKASELTLAESAMLAGIPKGPKYYSPHMDMKNAKDRQLTILSIMAEDGVISKTEADKAYEEVLQFQPLGAGNQAGFAPYFRDYVKYLAVDKLGINEQLLNEGGITIYTTLDPVAQNAAETAVDKELANSDGQQAALISLDPRNGYIKAMVGGRDYKNNQFNRVFADTRQPGSSFKPIVYLTALQSGQLTPASRFKSEPTSFIYDEGRKVYKPSNYNDKYTNDFITMRQAIASSDNIYAVDTIMTVGADKVIETARKLGITSPMSPLPSLALGTFPVSPYQMASAFAVLANGGKRVEPTAITRIEDRSGRILYEAKQQAQQVVDPANAFVLTSLMESVFESGGTGNRVAAMIKRPVAGKTGTTANDAWLVGYTPELATAVWTGFDKGRKLTVAEAHRAAPIFAAYTEQALSAVPPKIFPIPADVVSVYVDPASGKLAEATCSAKQLEYFVKGTEPIEVCGEASGAPGDTSDQGTEESKAAEERKSWWNDLKRWWQHD</sequence>
<keyword evidence="18" id="KW-0812">Transmembrane</keyword>
<feature type="compositionally biased region" description="Polar residues" evidence="17">
    <location>
        <begin position="31"/>
        <end position="55"/>
    </location>
</feature>
<evidence type="ECO:0000256" key="3">
    <source>
        <dbReference type="ARBA" id="ARBA00007739"/>
    </source>
</evidence>
<dbReference type="GO" id="GO:0009002">
    <property type="term" value="F:serine-type D-Ala-D-Ala carboxypeptidase activity"/>
    <property type="evidence" value="ECO:0007669"/>
    <property type="project" value="UniProtKB-EC"/>
</dbReference>
<evidence type="ECO:0000256" key="2">
    <source>
        <dbReference type="ARBA" id="ARBA00007090"/>
    </source>
</evidence>
<proteinExistence type="inferred from homology"/>
<comment type="similarity">
    <text evidence="3">In the N-terminal section; belongs to the glycosyltransferase 51 family.</text>
</comment>
<dbReference type="GO" id="GO:0030288">
    <property type="term" value="C:outer membrane-bounded periplasmic space"/>
    <property type="evidence" value="ECO:0007669"/>
    <property type="project" value="TreeGrafter"/>
</dbReference>
<evidence type="ECO:0000256" key="15">
    <source>
        <dbReference type="ARBA" id="ARBA00034000"/>
    </source>
</evidence>
<feature type="transmembrane region" description="Helical" evidence="18">
    <location>
        <begin position="75"/>
        <end position="95"/>
    </location>
</feature>
<evidence type="ECO:0000313" key="21">
    <source>
        <dbReference type="EMBL" id="SFF25040.1"/>
    </source>
</evidence>
<evidence type="ECO:0000256" key="17">
    <source>
        <dbReference type="SAM" id="MobiDB-lite"/>
    </source>
</evidence>
<evidence type="ECO:0000256" key="12">
    <source>
        <dbReference type="ARBA" id="ARBA00023136"/>
    </source>
</evidence>
<evidence type="ECO:0000256" key="6">
    <source>
        <dbReference type="ARBA" id="ARBA00022670"/>
    </source>
</evidence>
<dbReference type="Proteomes" id="UP000183410">
    <property type="component" value="Unassembled WGS sequence"/>
</dbReference>
<evidence type="ECO:0000256" key="16">
    <source>
        <dbReference type="ARBA" id="ARBA00049902"/>
    </source>
</evidence>
<keyword evidence="14" id="KW-0961">Cell wall biogenesis/degradation</keyword>
<evidence type="ECO:0000256" key="18">
    <source>
        <dbReference type="SAM" id="Phobius"/>
    </source>
</evidence>
<reference evidence="22" key="1">
    <citation type="submission" date="2016-10" db="EMBL/GenBank/DDBJ databases">
        <authorList>
            <person name="Varghese N."/>
            <person name="Submissions S."/>
        </authorList>
    </citation>
    <scope>NUCLEOTIDE SEQUENCE [LARGE SCALE GENOMIC DNA]</scope>
    <source>
        <strain evidence="22">CGMCC 1.10223</strain>
    </source>
</reference>
<keyword evidence="6" id="KW-0645">Protease</keyword>
<keyword evidence="8" id="KW-0808">Transferase</keyword>
<evidence type="ECO:0000256" key="9">
    <source>
        <dbReference type="ARBA" id="ARBA00022801"/>
    </source>
</evidence>
<feature type="domain" description="Glycosyl transferase family 51" evidence="20">
    <location>
        <begin position="114"/>
        <end position="289"/>
    </location>
</feature>
<dbReference type="InterPro" id="IPR050396">
    <property type="entry name" value="Glycosyltr_51/Transpeptidase"/>
</dbReference>
<evidence type="ECO:0000259" key="19">
    <source>
        <dbReference type="Pfam" id="PF00905"/>
    </source>
</evidence>